<accession>A0A3N6LXI7</accession>
<dbReference type="OrthoDB" id="125215at2157"/>
<dbReference type="InterPro" id="IPR056613">
    <property type="entry name" value="DUF7287"/>
</dbReference>
<gene>
    <name evidence="2" type="ORF">EA473_15920</name>
</gene>
<name>A0A3N6LXI7_NATCH</name>
<keyword evidence="1" id="KW-0812">Transmembrane</keyword>
<evidence type="ECO:0000256" key="1">
    <source>
        <dbReference type="SAM" id="Phobius"/>
    </source>
</evidence>
<feature type="transmembrane region" description="Helical" evidence="1">
    <location>
        <begin position="23"/>
        <end position="41"/>
    </location>
</feature>
<comment type="caution">
    <text evidence="2">The sequence shown here is derived from an EMBL/GenBank/DDBJ whole genome shotgun (WGS) entry which is preliminary data.</text>
</comment>
<dbReference type="Proteomes" id="UP000282323">
    <property type="component" value="Unassembled WGS sequence"/>
</dbReference>
<dbReference type="Pfam" id="PF23958">
    <property type="entry name" value="DUF7287"/>
    <property type="match status" value="1"/>
</dbReference>
<reference evidence="2 3" key="1">
    <citation type="submission" date="2018-10" db="EMBL/GenBank/DDBJ databases">
        <title>Natrarchaeobius chitinivorans gen. nov., sp. nov., and Natrarchaeobius haloalkaliphilus sp. nov., alkaliphilic, chitin-utilizing haloarchaea from hypersaline alkaline lakes.</title>
        <authorList>
            <person name="Sorokin D.Y."/>
            <person name="Elcheninov A.G."/>
            <person name="Kostrikina N.A."/>
            <person name="Bale N.J."/>
            <person name="Sinninghe Damste J.S."/>
            <person name="Khijniak T.V."/>
            <person name="Kublanov I.V."/>
            <person name="Toshchakov S.V."/>
        </authorList>
    </citation>
    <scope>NUCLEOTIDE SEQUENCE [LARGE SCALE GENOMIC DNA]</scope>
    <source>
        <strain evidence="2 3">AArcht4T</strain>
    </source>
</reference>
<evidence type="ECO:0000313" key="2">
    <source>
        <dbReference type="EMBL" id="RQG92504.1"/>
    </source>
</evidence>
<organism evidence="2 3">
    <name type="scientific">Natrarchaeobius chitinivorans</name>
    <dbReference type="NCBI Taxonomy" id="1679083"/>
    <lineage>
        <taxon>Archaea</taxon>
        <taxon>Methanobacteriati</taxon>
        <taxon>Methanobacteriota</taxon>
        <taxon>Stenosarchaea group</taxon>
        <taxon>Halobacteria</taxon>
        <taxon>Halobacteriales</taxon>
        <taxon>Natrialbaceae</taxon>
        <taxon>Natrarchaeobius</taxon>
    </lineage>
</organism>
<keyword evidence="3" id="KW-1185">Reference proteome</keyword>
<sequence>MTRERPRTVSVGVRGRGQTTQDFVVGIGIFVIAVAFVFTTVPDFIATQTASIDGDDTAQVERVAWTVINETETETPNELDGHVFARKYIDKDDLEEPLGLRATDDHRFDRVNITVRALDAGPDEEPLNVTVGVPGAGGPFAAGDEYDNEPAAQITRIVTVTNVDVGPDEPIDHEGEPVKLEVRMW</sequence>
<dbReference type="EMBL" id="REGA01000015">
    <property type="protein sequence ID" value="RQG92504.1"/>
    <property type="molecule type" value="Genomic_DNA"/>
</dbReference>
<protein>
    <submittedName>
        <fullName evidence="2">Uncharacterized protein</fullName>
    </submittedName>
</protein>
<evidence type="ECO:0000313" key="3">
    <source>
        <dbReference type="Proteomes" id="UP000282323"/>
    </source>
</evidence>
<proteinExistence type="predicted"/>
<keyword evidence="1" id="KW-0472">Membrane</keyword>
<dbReference type="AlphaFoldDB" id="A0A3N6LXI7"/>
<dbReference type="RefSeq" id="WP_124196589.1">
    <property type="nucleotide sequence ID" value="NZ_REGA01000015.1"/>
</dbReference>
<keyword evidence="1" id="KW-1133">Transmembrane helix</keyword>